<dbReference type="OrthoDB" id="6089286at2"/>
<sequence>MNQDSGLSFKNSLFTCCREKGSGSFFLATSDNRSAQVVLHQGNLIGVNYADMSANDALQALFSMSELRHSFQYELIYPVRETLLPNEAAALLEGFGFIAIEEPLPESNVQDIPEVEEMDVIETGPEPKESRVLMYRGQKVIKEVAQPARAATRIYRGQRIEG</sequence>
<dbReference type="Proteomes" id="UP000002171">
    <property type="component" value="Unassembled WGS sequence"/>
</dbReference>
<dbReference type="RefSeq" id="WP_007021671.1">
    <property type="nucleotide sequence ID" value="NZ_CH724126.1"/>
</dbReference>
<evidence type="ECO:0000313" key="1">
    <source>
        <dbReference type="EMBL" id="EAR62653.1"/>
    </source>
</evidence>
<proteinExistence type="predicted"/>
<dbReference type="AlphaFoldDB" id="A0A7U8GTT1"/>
<protein>
    <submittedName>
        <fullName evidence="1">Uncharacterized protein</fullName>
    </submittedName>
</protein>
<evidence type="ECO:0000313" key="2">
    <source>
        <dbReference type="Proteomes" id="UP000002171"/>
    </source>
</evidence>
<reference evidence="1 2" key="1">
    <citation type="submission" date="2006-02" db="EMBL/GenBank/DDBJ databases">
        <authorList>
            <person name="Pinhassi J."/>
            <person name="Pedros-Alio C."/>
            <person name="Ferriera S."/>
            <person name="Johnson J."/>
            <person name="Kravitz S."/>
            <person name="Halpern A."/>
            <person name="Remington K."/>
            <person name="Beeson K."/>
            <person name="Tran B."/>
            <person name="Rogers Y.-H."/>
            <person name="Friedman R."/>
            <person name="Venter J.C."/>
        </authorList>
    </citation>
    <scope>NUCLEOTIDE SEQUENCE [LARGE SCALE GENOMIC DNA]</scope>
    <source>
        <strain evidence="1 2">MED92</strain>
    </source>
</reference>
<gene>
    <name evidence="1" type="ORF">MED92_06028</name>
</gene>
<dbReference type="EMBL" id="AAOW01000002">
    <property type="protein sequence ID" value="EAR62653.1"/>
    <property type="molecule type" value="Genomic_DNA"/>
</dbReference>
<name>A0A7U8GTT1_NEPCE</name>
<accession>A0A7U8GTT1</accession>
<comment type="caution">
    <text evidence="1">The sequence shown here is derived from an EMBL/GenBank/DDBJ whole genome shotgun (WGS) entry which is preliminary data.</text>
</comment>
<keyword evidence="2" id="KW-1185">Reference proteome</keyword>
<organism evidence="1 2">
    <name type="scientific">Neptuniibacter caesariensis</name>
    <dbReference type="NCBI Taxonomy" id="207954"/>
    <lineage>
        <taxon>Bacteria</taxon>
        <taxon>Pseudomonadati</taxon>
        <taxon>Pseudomonadota</taxon>
        <taxon>Gammaproteobacteria</taxon>
        <taxon>Oceanospirillales</taxon>
        <taxon>Oceanospirillaceae</taxon>
        <taxon>Neptuniibacter</taxon>
    </lineage>
</organism>